<dbReference type="RefSeq" id="WP_209807819.1">
    <property type="nucleotide sequence ID" value="NZ_JAGGKT010000001.1"/>
</dbReference>
<evidence type="ECO:0000313" key="2">
    <source>
        <dbReference type="Proteomes" id="UP001519343"/>
    </source>
</evidence>
<dbReference type="EMBL" id="JAGGKT010000001">
    <property type="protein sequence ID" value="MBP1930100.1"/>
    <property type="molecule type" value="Genomic_DNA"/>
</dbReference>
<dbReference type="Proteomes" id="UP001519343">
    <property type="component" value="Unassembled WGS sequence"/>
</dbReference>
<evidence type="ECO:0000313" key="1">
    <source>
        <dbReference type="EMBL" id="MBP1930100.1"/>
    </source>
</evidence>
<keyword evidence="2" id="KW-1185">Reference proteome</keyword>
<accession>A0ABS4GJK5</accession>
<proteinExistence type="predicted"/>
<organism evidence="1 2">
    <name type="scientific">Ammoniphilus resinae</name>
    <dbReference type="NCBI Taxonomy" id="861532"/>
    <lineage>
        <taxon>Bacteria</taxon>
        <taxon>Bacillati</taxon>
        <taxon>Bacillota</taxon>
        <taxon>Bacilli</taxon>
        <taxon>Bacillales</taxon>
        <taxon>Paenibacillaceae</taxon>
        <taxon>Aneurinibacillus group</taxon>
        <taxon>Ammoniphilus</taxon>
    </lineage>
</organism>
<protein>
    <recommendedName>
        <fullName evidence="3">Secreted protein</fullName>
    </recommendedName>
</protein>
<comment type="caution">
    <text evidence="1">The sequence shown here is derived from an EMBL/GenBank/DDBJ whole genome shotgun (WGS) entry which is preliminary data.</text>
</comment>
<name>A0ABS4GJK5_9BACL</name>
<gene>
    <name evidence="1" type="ORF">J2Z37_000087</name>
</gene>
<sequence length="173" mass="19542">MKTKTKTILIILLILSNVVWGSFYFVEKGAKESKQISIYSLNGSGEKWEVKNYKIVVTPSIIVRGTAELTFKGDPEEVEESDFYEVKVYERNHRNENVVVLGKSASSSGGYVNLLENVKDIGSISGPYSYDETLRTKDDYEASILEINWNDGKGNTFQEQINLDIVNEITIDQ</sequence>
<evidence type="ECO:0008006" key="3">
    <source>
        <dbReference type="Google" id="ProtNLM"/>
    </source>
</evidence>
<reference evidence="1 2" key="1">
    <citation type="submission" date="2021-03" db="EMBL/GenBank/DDBJ databases">
        <title>Genomic Encyclopedia of Type Strains, Phase IV (KMG-IV): sequencing the most valuable type-strain genomes for metagenomic binning, comparative biology and taxonomic classification.</title>
        <authorList>
            <person name="Goeker M."/>
        </authorList>
    </citation>
    <scope>NUCLEOTIDE SEQUENCE [LARGE SCALE GENOMIC DNA]</scope>
    <source>
        <strain evidence="1 2">DSM 24738</strain>
    </source>
</reference>